<dbReference type="PANTHER" id="PTHR12604">
    <property type="entry name" value="KU AUTOANTIGEN DNA HELICASE"/>
    <property type="match status" value="1"/>
</dbReference>
<dbReference type="Gene3D" id="2.40.290.10">
    <property type="match status" value="1"/>
</dbReference>
<keyword evidence="11" id="KW-0067">ATP-binding</keyword>
<comment type="subcellular location">
    <subcellularLocation>
        <location evidence="2">Chromosome</location>
        <location evidence="2">Telomere</location>
    </subcellularLocation>
    <subcellularLocation>
        <location evidence="1">Nucleus</location>
    </subcellularLocation>
</comment>
<dbReference type="PIRSF" id="PIRSF003033">
    <property type="entry name" value="Ku70"/>
    <property type="match status" value="1"/>
</dbReference>
<evidence type="ECO:0000259" key="19">
    <source>
        <dbReference type="SMART" id="SM00559"/>
    </source>
</evidence>
<dbReference type="GO" id="GO:0003690">
    <property type="term" value="F:double-stranded DNA binding"/>
    <property type="evidence" value="ECO:0007669"/>
    <property type="project" value="TreeGrafter"/>
</dbReference>
<dbReference type="OrthoDB" id="3249161at2759"/>
<dbReference type="GO" id="GO:0031509">
    <property type="term" value="P:subtelomeric heterochromatin formation"/>
    <property type="evidence" value="ECO:0007669"/>
    <property type="project" value="EnsemblFungi"/>
</dbReference>
<dbReference type="GO" id="GO:0006303">
    <property type="term" value="P:double-strand break repair via nonhomologous end joining"/>
    <property type="evidence" value="ECO:0007669"/>
    <property type="project" value="EnsemblFungi"/>
</dbReference>
<dbReference type="GO" id="GO:0000781">
    <property type="term" value="C:chromosome, telomeric region"/>
    <property type="evidence" value="ECO:0007669"/>
    <property type="project" value="UniProtKB-SubCell"/>
</dbReference>
<feature type="active site" description="Schiff-base intermediate with DNA; for 5'-deoxyribose-5-phosphate lyase activity" evidence="18">
    <location>
        <position position="37"/>
    </location>
</feature>
<dbReference type="KEGG" id="tpf:TPHA_0I00310"/>
<dbReference type="GO" id="GO:0000723">
    <property type="term" value="P:telomere maintenance"/>
    <property type="evidence" value="ECO:0007669"/>
    <property type="project" value="EnsemblFungi"/>
</dbReference>
<dbReference type="GeneID" id="11534657"/>
<evidence type="ECO:0000256" key="2">
    <source>
        <dbReference type="ARBA" id="ARBA00004574"/>
    </source>
</evidence>
<keyword evidence="6" id="KW-0158">Chromosome</keyword>
<evidence type="ECO:0000256" key="4">
    <source>
        <dbReference type="ARBA" id="ARBA00012551"/>
    </source>
</evidence>
<dbReference type="InterPro" id="IPR005160">
    <property type="entry name" value="Ku_C"/>
</dbReference>
<dbReference type="GO" id="GO:0097552">
    <property type="term" value="P:mitochondrial double-strand break repair via homologous recombination"/>
    <property type="evidence" value="ECO:0007669"/>
    <property type="project" value="EnsemblFungi"/>
</dbReference>
<dbReference type="eggNOG" id="KOG2327">
    <property type="taxonomic scope" value="Eukaryota"/>
</dbReference>
<dbReference type="GO" id="GO:0016787">
    <property type="term" value="F:hydrolase activity"/>
    <property type="evidence" value="ECO:0007669"/>
    <property type="project" value="UniProtKB-KW"/>
</dbReference>
<evidence type="ECO:0000256" key="5">
    <source>
        <dbReference type="ARBA" id="ARBA00021796"/>
    </source>
</evidence>
<evidence type="ECO:0000256" key="9">
    <source>
        <dbReference type="ARBA" id="ARBA00022801"/>
    </source>
</evidence>
<proteinExistence type="inferred from homology"/>
<evidence type="ECO:0000256" key="16">
    <source>
        <dbReference type="ARBA" id="ARBA00023242"/>
    </source>
</evidence>
<dbReference type="AlphaFoldDB" id="G8BXB0"/>
<evidence type="ECO:0000256" key="12">
    <source>
        <dbReference type="ARBA" id="ARBA00022895"/>
    </source>
</evidence>
<keyword evidence="13" id="KW-0238">DNA-binding</keyword>
<evidence type="ECO:0000256" key="18">
    <source>
        <dbReference type="PIRSR" id="PIRSR003033-1"/>
    </source>
</evidence>
<evidence type="ECO:0000256" key="8">
    <source>
        <dbReference type="ARBA" id="ARBA00022763"/>
    </source>
</evidence>
<keyword evidence="21" id="KW-1185">Reference proteome</keyword>
<dbReference type="Pfam" id="PF02735">
    <property type="entry name" value="Ku"/>
    <property type="match status" value="1"/>
</dbReference>
<keyword evidence="7" id="KW-0547">Nucleotide-binding</keyword>
<dbReference type="EMBL" id="HE612864">
    <property type="protein sequence ID" value="CCE64538.1"/>
    <property type="molecule type" value="Genomic_DNA"/>
</dbReference>
<evidence type="ECO:0000256" key="7">
    <source>
        <dbReference type="ARBA" id="ARBA00022741"/>
    </source>
</evidence>
<evidence type="ECO:0000256" key="1">
    <source>
        <dbReference type="ARBA" id="ARBA00004123"/>
    </source>
</evidence>
<feature type="domain" description="Ku" evidence="19">
    <location>
        <begin position="331"/>
        <end position="475"/>
    </location>
</feature>
<evidence type="ECO:0000313" key="21">
    <source>
        <dbReference type="Proteomes" id="UP000005666"/>
    </source>
</evidence>
<evidence type="ECO:0000256" key="3">
    <source>
        <dbReference type="ARBA" id="ARBA00005240"/>
    </source>
</evidence>
<dbReference type="GO" id="GO:0005635">
    <property type="term" value="C:nuclear envelope"/>
    <property type="evidence" value="ECO:0007669"/>
    <property type="project" value="EnsemblFungi"/>
</dbReference>
<evidence type="ECO:0000313" key="20">
    <source>
        <dbReference type="EMBL" id="CCE64538.1"/>
    </source>
</evidence>
<evidence type="ECO:0000256" key="14">
    <source>
        <dbReference type="ARBA" id="ARBA00023172"/>
    </source>
</evidence>
<dbReference type="GO" id="GO:0003678">
    <property type="term" value="F:DNA helicase activity"/>
    <property type="evidence" value="ECO:0007669"/>
    <property type="project" value="UniProtKB-EC"/>
</dbReference>
<dbReference type="InterPro" id="IPR036465">
    <property type="entry name" value="vWFA_dom_sf"/>
</dbReference>
<dbReference type="InterPro" id="IPR006165">
    <property type="entry name" value="Ku70"/>
</dbReference>
<keyword evidence="9" id="KW-0378">Hydrolase</keyword>
<evidence type="ECO:0000256" key="10">
    <source>
        <dbReference type="ARBA" id="ARBA00022806"/>
    </source>
</evidence>
<dbReference type="GO" id="GO:0043564">
    <property type="term" value="C:Ku70:Ku80 complex"/>
    <property type="evidence" value="ECO:0007669"/>
    <property type="project" value="EnsemblFungi"/>
</dbReference>
<dbReference type="GO" id="GO:0070034">
    <property type="term" value="F:telomerase RNA binding"/>
    <property type="evidence" value="ECO:0007669"/>
    <property type="project" value="EnsemblFungi"/>
</dbReference>
<keyword evidence="12" id="KW-0779">Telomere</keyword>
<dbReference type="GO" id="GO:0097695">
    <property type="term" value="P:establishment of protein-containing complex localization to telomere"/>
    <property type="evidence" value="ECO:0007669"/>
    <property type="project" value="EnsemblFungi"/>
</dbReference>
<dbReference type="InterPro" id="IPR006164">
    <property type="entry name" value="DNA_bd_Ku70/Ku80"/>
</dbReference>
<dbReference type="GO" id="GO:0030466">
    <property type="term" value="P:silent mating-type cassette heterochromatin formation"/>
    <property type="evidence" value="ECO:0007669"/>
    <property type="project" value="EnsemblFungi"/>
</dbReference>
<keyword evidence="14" id="KW-0233">DNA recombination</keyword>
<dbReference type="SUPFAM" id="SSF53300">
    <property type="entry name" value="vWA-like"/>
    <property type="match status" value="1"/>
</dbReference>
<dbReference type="InterPro" id="IPR016194">
    <property type="entry name" value="SPOC-like_C_dom_sf"/>
</dbReference>
<dbReference type="Gene3D" id="3.40.50.410">
    <property type="entry name" value="von Willebrand factor, type A domain"/>
    <property type="match status" value="1"/>
</dbReference>
<reference evidence="20 21" key="1">
    <citation type="journal article" date="2011" name="Proc. Natl. Acad. Sci. U.S.A.">
        <title>Evolutionary erosion of yeast sex chromosomes by mating-type switching accidents.</title>
        <authorList>
            <person name="Gordon J.L."/>
            <person name="Armisen D."/>
            <person name="Proux-Wera E."/>
            <person name="Oheigeartaigh S.S."/>
            <person name="Byrne K.P."/>
            <person name="Wolfe K.H."/>
        </authorList>
    </citation>
    <scope>NUCLEOTIDE SEQUENCE [LARGE SCALE GENOMIC DNA]</scope>
    <source>
        <strain evidence="21">ATCC 24235 / CBS 4417 / NBRC 1672 / NRRL Y-8282 / UCD 70-5</strain>
    </source>
</reference>
<dbReference type="HOGENOM" id="CLU_024202_0_0_1"/>
<dbReference type="PANTHER" id="PTHR12604:SF2">
    <property type="entry name" value="X-RAY REPAIR CROSS-COMPLEMENTING PROTEIN 6"/>
    <property type="match status" value="1"/>
</dbReference>
<dbReference type="Pfam" id="PF03730">
    <property type="entry name" value="Ku_C"/>
    <property type="match status" value="1"/>
</dbReference>
<protein>
    <recommendedName>
        <fullName evidence="5">ATP-dependent DNA helicase II subunit 1</fullName>
        <ecNumber evidence="4">3.6.4.12</ecNumber>
    </recommendedName>
    <alternativeName>
        <fullName evidence="17">ATP-dependent DNA helicase II subunit Ku70</fullName>
    </alternativeName>
</protein>
<organism evidence="20 21">
    <name type="scientific">Tetrapisispora phaffii (strain ATCC 24235 / CBS 4417 / NBRC 1672 / NRRL Y-8282 / UCD 70-5)</name>
    <name type="common">Yeast</name>
    <name type="synonym">Fabospora phaffii</name>
    <dbReference type="NCBI Taxonomy" id="1071381"/>
    <lineage>
        <taxon>Eukaryota</taxon>
        <taxon>Fungi</taxon>
        <taxon>Dikarya</taxon>
        <taxon>Ascomycota</taxon>
        <taxon>Saccharomycotina</taxon>
        <taxon>Saccharomycetes</taxon>
        <taxon>Saccharomycetales</taxon>
        <taxon>Saccharomycetaceae</taxon>
        <taxon>Tetrapisispora</taxon>
    </lineage>
</organism>
<evidence type="ECO:0000256" key="13">
    <source>
        <dbReference type="ARBA" id="ARBA00023125"/>
    </source>
</evidence>
<keyword evidence="16" id="KW-0539">Nucleus</keyword>
<dbReference type="InterPro" id="IPR005161">
    <property type="entry name" value="Ku_N"/>
</dbReference>
<dbReference type="GO" id="GO:0042162">
    <property type="term" value="F:telomeric DNA binding"/>
    <property type="evidence" value="ECO:0007669"/>
    <property type="project" value="InterPro"/>
</dbReference>
<dbReference type="GO" id="GO:0005524">
    <property type="term" value="F:ATP binding"/>
    <property type="evidence" value="ECO:0007669"/>
    <property type="project" value="UniProtKB-KW"/>
</dbReference>
<dbReference type="GO" id="GO:0000727">
    <property type="term" value="P:double-strand break repair via break-induced replication"/>
    <property type="evidence" value="ECO:0007669"/>
    <property type="project" value="EnsemblFungi"/>
</dbReference>
<gene>
    <name evidence="20" type="primary">TPHA0I00310</name>
    <name evidence="20" type="ordered locus">TPHA_0I00310</name>
</gene>
<comment type="similarity">
    <text evidence="3">Belongs to the ku70 family.</text>
</comment>
<dbReference type="Gene3D" id="1.10.1600.10">
    <property type="match status" value="1"/>
</dbReference>
<sequence>MENSSKLLSHNDEIYDDEDEFYIDYSSIDNPKASYRKYESHEGYMFCIELSEHMFSEISQLNYKVQLIEVLESLMELMSQLVITRPSTGVGCFFFNCDNKESKKRIYEFLPLRDINVSDMKKLHDLLDDVKEERLSIRDAFKFDEINDKGNSLESLFLLIQDRFSNNIPGQKIYTNKKVFLFTDNDKPKESNDKEKTIRLRRLFDDISDNYIQFVTFFINKIDSSDNFDDSFYSDILKLRNSNSIEFDGPSTKPISVAYIKNKVLRKKEIKRIMFQCPLILNADSDFQVNVKGYTIISHEKPGSRYKLVYEHENIRREAFSKRKLLNGKTGTVVTKDDTEKIFQLGNFSINSFENEFEKGNDNPLPQEPFLKLIGFRSPENSLHLFNNIGKALFIVPDESRCVGSIRTLSSMYRTMRTKNRNAIVWGKLKSNSNPNIWILSPSDPTKDQNEGFYLYKVPFLDEIRKIPSQYTHFPSDELIRNKDYENLKRVTRNILGYFNLTNGYSPLEFKNPLLQKYYKLLHDYLLQVETVPETEMSKEQLKQKILEEDDTIRKTFSIRDKIIKSASSTESHKQRLSANFNIWNDIYSKLEGNEIAVKEMKPKKQKN</sequence>
<dbReference type="Pfam" id="PF03731">
    <property type="entry name" value="Ku_N"/>
    <property type="match status" value="1"/>
</dbReference>
<name>G8BXB0_TETPH</name>
<dbReference type="InterPro" id="IPR047087">
    <property type="entry name" value="KU70_core_dom"/>
</dbReference>
<evidence type="ECO:0000256" key="11">
    <source>
        <dbReference type="ARBA" id="ARBA00022840"/>
    </source>
</evidence>
<dbReference type="GO" id="GO:0003684">
    <property type="term" value="F:damaged DNA binding"/>
    <property type="evidence" value="ECO:0007669"/>
    <property type="project" value="InterPro"/>
</dbReference>
<keyword evidence="10" id="KW-0347">Helicase</keyword>
<keyword evidence="15" id="KW-0234">DNA repair</keyword>
<accession>G8BXB0</accession>
<dbReference type="Proteomes" id="UP000005666">
    <property type="component" value="Chromosome 9"/>
</dbReference>
<dbReference type="CDD" id="cd00788">
    <property type="entry name" value="KU70"/>
    <property type="match status" value="1"/>
</dbReference>
<evidence type="ECO:0000256" key="15">
    <source>
        <dbReference type="ARBA" id="ARBA00023204"/>
    </source>
</evidence>
<dbReference type="STRING" id="1071381.G8BXB0"/>
<dbReference type="RefSeq" id="XP_003686972.1">
    <property type="nucleotide sequence ID" value="XM_003686924.1"/>
</dbReference>
<dbReference type="SUPFAM" id="SSF100939">
    <property type="entry name" value="SPOC domain-like"/>
    <property type="match status" value="1"/>
</dbReference>
<dbReference type="SMART" id="SM00559">
    <property type="entry name" value="Ku78"/>
    <property type="match status" value="1"/>
</dbReference>
<keyword evidence="8" id="KW-0227">DNA damage</keyword>
<dbReference type="OMA" id="FWANVKH"/>
<evidence type="ECO:0000256" key="17">
    <source>
        <dbReference type="ARBA" id="ARBA00031811"/>
    </source>
</evidence>
<dbReference type="EC" id="3.6.4.12" evidence="4"/>
<evidence type="ECO:0000256" key="6">
    <source>
        <dbReference type="ARBA" id="ARBA00022454"/>
    </source>
</evidence>